<dbReference type="PANTHER" id="PTHR35340:SF6">
    <property type="entry name" value="ASST-DOMAIN-CONTAINING PROTEIN"/>
    <property type="match status" value="1"/>
</dbReference>
<dbReference type="PANTHER" id="PTHR35340">
    <property type="entry name" value="PQQ ENZYME REPEAT PROTEIN-RELATED"/>
    <property type="match status" value="1"/>
</dbReference>
<dbReference type="EMBL" id="KV441553">
    <property type="protein sequence ID" value="OAG04375.1"/>
    <property type="molecule type" value="Genomic_DNA"/>
</dbReference>
<organism evidence="2 3">
    <name type="scientific">Paraphaeosphaeria sporulosa</name>
    <dbReference type="NCBI Taxonomy" id="1460663"/>
    <lineage>
        <taxon>Eukaryota</taxon>
        <taxon>Fungi</taxon>
        <taxon>Dikarya</taxon>
        <taxon>Ascomycota</taxon>
        <taxon>Pezizomycotina</taxon>
        <taxon>Dothideomycetes</taxon>
        <taxon>Pleosporomycetidae</taxon>
        <taxon>Pleosporales</taxon>
        <taxon>Massarineae</taxon>
        <taxon>Didymosphaeriaceae</taxon>
        <taxon>Paraphaeosphaeria</taxon>
    </lineage>
</organism>
<evidence type="ECO:0000256" key="1">
    <source>
        <dbReference type="SAM" id="SignalP"/>
    </source>
</evidence>
<dbReference type="InParanoid" id="A0A177C9W8"/>
<proteinExistence type="predicted"/>
<protein>
    <recommendedName>
        <fullName evidence="4">Arylsulfotransferase</fullName>
    </recommendedName>
</protein>
<dbReference type="Pfam" id="PF14269">
    <property type="entry name" value="Arylsulfotran_2"/>
    <property type="match status" value="1"/>
</dbReference>
<dbReference type="GeneID" id="28762071"/>
<dbReference type="RefSeq" id="XP_018034740.1">
    <property type="nucleotide sequence ID" value="XM_018178585.1"/>
</dbReference>
<dbReference type="OrthoDB" id="5427350at2759"/>
<feature type="chain" id="PRO_5008057880" description="Arylsulfotransferase" evidence="1">
    <location>
        <begin position="20"/>
        <end position="514"/>
    </location>
</feature>
<gene>
    <name evidence="2" type="ORF">CC84DRAFT_1164861</name>
</gene>
<evidence type="ECO:0008006" key="4">
    <source>
        <dbReference type="Google" id="ProtNLM"/>
    </source>
</evidence>
<accession>A0A177C9W8</accession>
<evidence type="ECO:0000313" key="2">
    <source>
        <dbReference type="EMBL" id="OAG04375.1"/>
    </source>
</evidence>
<dbReference type="InterPro" id="IPR053143">
    <property type="entry name" value="Arylsulfate_ST"/>
</dbReference>
<keyword evidence="3" id="KW-1185">Reference proteome</keyword>
<name>A0A177C9W8_9PLEO</name>
<reference evidence="2 3" key="1">
    <citation type="submission" date="2016-05" db="EMBL/GenBank/DDBJ databases">
        <title>Comparative analysis of secretome profiles of manganese(II)-oxidizing ascomycete fungi.</title>
        <authorList>
            <consortium name="DOE Joint Genome Institute"/>
            <person name="Zeiner C.A."/>
            <person name="Purvine S.O."/>
            <person name="Zink E.M."/>
            <person name="Wu S."/>
            <person name="Pasa-Tolic L."/>
            <person name="Chaput D.L."/>
            <person name="Haridas S."/>
            <person name="Grigoriev I.V."/>
            <person name="Santelli C.M."/>
            <person name="Hansel C.M."/>
        </authorList>
    </citation>
    <scope>NUCLEOTIDE SEQUENCE [LARGE SCALE GENOMIC DNA]</scope>
    <source>
        <strain evidence="2 3">AP3s5-JAC2a</strain>
    </source>
</reference>
<sequence>MRVQALLWMGISAVSLAYAQNNTTWPYHTFRSLPGFEPPQLEIATINESTAPGLIFFPISGNGAHNYSLNIYQQDGELVWQSGYGDYAAFKPTTLFGEPVLAAWSGISFPEPWGFGYGIIKILNQNYENIYNVTLWNTSYPTLESIYPLYDPIQYKPFSWIDMHENNITPRGTMFVGAMNVTSWDLRSVGGSEDGWIVDSIILELNVTNSEILWQWSHLAHVNEIPLVDAAPTYPRGELGQNQSYPWGPFHINSVDEFEDGSLLVSSRHYCSIFKIGRDGEVQWTLNGHSGGDFARKNNLSFCYQHDARVQAENGSTILISIFNNDNSAVVSFVNQTTGLFLSVDTDTKEATLVKEIFDPAEPIYAVSQGNHQLLSNGHSLMGYGSVPFLKEFDGERNVVQTIKWGEAQAVQSYRTYKSEWVGTPSTRPDVFACLKDDATINVYMSWNGATEHQSWHVLAGSSRQDLRMKITVDKTGFETSANFAGSAQYVQVEAYGTGIETGISNVVVVEGKC</sequence>
<dbReference type="Proteomes" id="UP000077069">
    <property type="component" value="Unassembled WGS sequence"/>
</dbReference>
<dbReference type="STRING" id="1460663.A0A177C9W8"/>
<dbReference type="AlphaFoldDB" id="A0A177C9W8"/>
<evidence type="ECO:0000313" key="3">
    <source>
        <dbReference type="Proteomes" id="UP000077069"/>
    </source>
</evidence>
<dbReference type="InterPro" id="IPR039535">
    <property type="entry name" value="ASST-like"/>
</dbReference>
<feature type="signal peptide" evidence="1">
    <location>
        <begin position="1"/>
        <end position="19"/>
    </location>
</feature>
<keyword evidence="1" id="KW-0732">Signal</keyword>